<proteinExistence type="predicted"/>
<dbReference type="EMBL" id="JBHMBW010000006">
    <property type="protein sequence ID" value="MFB9623423.1"/>
    <property type="molecule type" value="Genomic_DNA"/>
</dbReference>
<reference evidence="1 2" key="1">
    <citation type="submission" date="2024-09" db="EMBL/GenBank/DDBJ databases">
        <authorList>
            <person name="Sun Q."/>
            <person name="Mori K."/>
        </authorList>
    </citation>
    <scope>NUCLEOTIDE SEQUENCE [LARGE SCALE GENOMIC DNA]</scope>
    <source>
        <strain evidence="1 2">JCM 3143</strain>
    </source>
</reference>
<sequence>MSGASGQLLRFDTVQEGQALGVPGELVEGQVGEAGQLAAE</sequence>
<keyword evidence="2" id="KW-1185">Reference proteome</keyword>
<dbReference type="Proteomes" id="UP001589532">
    <property type="component" value="Unassembled WGS sequence"/>
</dbReference>
<evidence type="ECO:0000313" key="2">
    <source>
        <dbReference type="Proteomes" id="UP001589532"/>
    </source>
</evidence>
<protein>
    <submittedName>
        <fullName evidence="1">Uncharacterized protein</fullName>
    </submittedName>
</protein>
<name>A0ABV5RXA0_9ACTN</name>
<dbReference type="RefSeq" id="WP_344991196.1">
    <property type="nucleotide sequence ID" value="NZ_BAAAXV010000005.1"/>
</dbReference>
<gene>
    <name evidence="1" type="ORF">ACFFSA_10060</name>
</gene>
<comment type="caution">
    <text evidence="1">The sequence shown here is derived from an EMBL/GenBank/DDBJ whole genome shotgun (WGS) entry which is preliminary data.</text>
</comment>
<accession>A0ABV5RXA0</accession>
<evidence type="ECO:0000313" key="1">
    <source>
        <dbReference type="EMBL" id="MFB9623423.1"/>
    </source>
</evidence>
<organism evidence="1 2">
    <name type="scientific">Nonomuraea helvata</name>
    <dbReference type="NCBI Taxonomy" id="37484"/>
    <lineage>
        <taxon>Bacteria</taxon>
        <taxon>Bacillati</taxon>
        <taxon>Actinomycetota</taxon>
        <taxon>Actinomycetes</taxon>
        <taxon>Streptosporangiales</taxon>
        <taxon>Streptosporangiaceae</taxon>
        <taxon>Nonomuraea</taxon>
    </lineage>
</organism>